<dbReference type="Proteomes" id="UP000663929">
    <property type="component" value="Chromosome"/>
</dbReference>
<dbReference type="AlphaFoldDB" id="A0A8A4TTG2"/>
<dbReference type="InterPro" id="IPR000182">
    <property type="entry name" value="GNAT_dom"/>
</dbReference>
<name>A0A8A4TTG2_SULCO</name>
<dbReference type="Gene3D" id="3.40.630.30">
    <property type="match status" value="1"/>
</dbReference>
<keyword evidence="3" id="KW-1185">Reference proteome</keyword>
<proteinExistence type="predicted"/>
<evidence type="ECO:0000313" key="2">
    <source>
        <dbReference type="EMBL" id="QTD53249.1"/>
    </source>
</evidence>
<dbReference type="Pfam" id="PF13673">
    <property type="entry name" value="Acetyltransf_10"/>
    <property type="match status" value="1"/>
</dbReference>
<evidence type="ECO:0000259" key="1">
    <source>
        <dbReference type="PROSITE" id="PS51186"/>
    </source>
</evidence>
<dbReference type="SUPFAM" id="SSF55729">
    <property type="entry name" value="Acyl-CoA N-acyltransferases (Nat)"/>
    <property type="match status" value="1"/>
</dbReference>
<dbReference type="GO" id="GO:0016747">
    <property type="term" value="F:acyltransferase activity, transferring groups other than amino-acyl groups"/>
    <property type="evidence" value="ECO:0007669"/>
    <property type="project" value="InterPro"/>
</dbReference>
<gene>
    <name evidence="2" type="ORF">J3U87_12405</name>
</gene>
<evidence type="ECO:0000313" key="3">
    <source>
        <dbReference type="Proteomes" id="UP000663929"/>
    </source>
</evidence>
<feature type="domain" description="N-acetyltransferase" evidence="1">
    <location>
        <begin position="11"/>
        <end position="153"/>
    </location>
</feature>
<dbReference type="EMBL" id="CP071793">
    <property type="protein sequence ID" value="QTD53249.1"/>
    <property type="molecule type" value="Genomic_DNA"/>
</dbReference>
<dbReference type="PROSITE" id="PS51186">
    <property type="entry name" value="GNAT"/>
    <property type="match status" value="1"/>
</dbReference>
<dbReference type="InterPro" id="IPR016181">
    <property type="entry name" value="Acyl_CoA_acyltransferase"/>
</dbReference>
<dbReference type="KEGG" id="scor:J3U87_12405"/>
<accession>A0A8A4TTG2</accession>
<dbReference type="RefSeq" id="WP_237383350.1">
    <property type="nucleotide sequence ID" value="NZ_CP071793.1"/>
</dbReference>
<organism evidence="2 3">
    <name type="scientific">Sulfidibacter corallicola</name>
    <dbReference type="NCBI Taxonomy" id="2818388"/>
    <lineage>
        <taxon>Bacteria</taxon>
        <taxon>Pseudomonadati</taxon>
        <taxon>Acidobacteriota</taxon>
        <taxon>Holophagae</taxon>
        <taxon>Acanthopleuribacterales</taxon>
        <taxon>Acanthopleuribacteraceae</taxon>
        <taxon>Sulfidibacter</taxon>
    </lineage>
</organism>
<reference evidence="2" key="1">
    <citation type="submission" date="2021-03" db="EMBL/GenBank/DDBJ databases">
        <title>Acanthopleuribacteraceae sp. M133.</title>
        <authorList>
            <person name="Wang G."/>
        </authorList>
    </citation>
    <scope>NUCLEOTIDE SEQUENCE</scope>
    <source>
        <strain evidence="2">M133</strain>
    </source>
</reference>
<protein>
    <submittedName>
        <fullName evidence="2">GNAT family N-acetyltransferase</fullName>
    </submittedName>
</protein>
<sequence length="159" mass="17968">MNRRPIAWAWYALDDLSARQLYRIISLRERVFVVEQECIYLDADGLDIDSCHLCGWDGETVVAYLRLMPPGVKYPEAAIGRVVIAPERRGEGLAKALMREAIRESERRFPGVDLKLSGQCYLEGFYSDLGFQSRGEPYLEDGIPHITMTRSAGVAQSPE</sequence>
<dbReference type="CDD" id="cd04301">
    <property type="entry name" value="NAT_SF"/>
    <property type="match status" value="1"/>
</dbReference>